<dbReference type="Gene3D" id="3.80.10.10">
    <property type="entry name" value="Ribonuclease Inhibitor"/>
    <property type="match status" value="1"/>
</dbReference>
<evidence type="ECO:0000313" key="2">
    <source>
        <dbReference type="EMBL" id="CAD7015377.1"/>
    </source>
</evidence>
<keyword evidence="3" id="KW-1185">Reference proteome</keyword>
<feature type="region of interest" description="Disordered" evidence="1">
    <location>
        <begin position="160"/>
        <end position="204"/>
    </location>
</feature>
<feature type="compositionally biased region" description="Polar residues" evidence="1">
    <location>
        <begin position="176"/>
        <end position="185"/>
    </location>
</feature>
<sequence>MEEFKEEVKVDYFNPIRMNTLGIPQEHDILTAYDVYRPALETRALKSEQERTLYAEHFIENTKLGPLRDLCIRALTLAYTPKQLPLLAEDPLKIRLYYDSLSIDLPLEQCYDITDEIYWRRYVLAKNKDVTLAFKKDYNWRSLGLSMKFVELVEHKRLHLDDSEESESDSTDVESMTATPRSTDNIIDLGSKRSRRMRKKSQRGTIKHVTRLTAMNVVEKVPEIFETEEQLELERIHEEITKERKERTPASNGEKEEKFRPKGVFDMIVEPAEDDGEELIVDRRNLKQQLTVRKKLHYPTRLCHHVSLRFLRFFENLVNFTIEFRGPDMQRDFHERHLKFSHADVEGLAYGVSFLQKLKIFRLRSSQMDARKLYTLAKALKSLVCIETIDFGYDHLDDDCGLGLLELFRQTNSIKSLELEHNLIGAHALHFLAIGISQFGGQLEYLGLGGNPLGDWGLHELSTKVVDTQHITNLSLSTSQITETAIDVA</sequence>
<reference evidence="2" key="1">
    <citation type="submission" date="2020-11" db="EMBL/GenBank/DDBJ databases">
        <authorList>
            <person name="Whitehead M."/>
        </authorList>
    </citation>
    <scope>NUCLEOTIDE SEQUENCE</scope>
    <source>
        <strain evidence="2">EGII</strain>
    </source>
</reference>
<feature type="compositionally biased region" description="Acidic residues" evidence="1">
    <location>
        <begin position="162"/>
        <end position="172"/>
    </location>
</feature>
<evidence type="ECO:0000313" key="3">
    <source>
        <dbReference type="Proteomes" id="UP000606786"/>
    </source>
</evidence>
<dbReference type="Proteomes" id="UP000606786">
    <property type="component" value="Unassembled WGS sequence"/>
</dbReference>
<name>A0A811VJE4_CERCA</name>
<gene>
    <name evidence="2" type="ORF">CCAP1982_LOCUS23321</name>
</gene>
<dbReference type="AlphaFoldDB" id="A0A811VJE4"/>
<organism evidence="2 3">
    <name type="scientific">Ceratitis capitata</name>
    <name type="common">Mediterranean fruit fly</name>
    <name type="synonym">Tephritis capitata</name>
    <dbReference type="NCBI Taxonomy" id="7213"/>
    <lineage>
        <taxon>Eukaryota</taxon>
        <taxon>Metazoa</taxon>
        <taxon>Ecdysozoa</taxon>
        <taxon>Arthropoda</taxon>
        <taxon>Hexapoda</taxon>
        <taxon>Insecta</taxon>
        <taxon>Pterygota</taxon>
        <taxon>Neoptera</taxon>
        <taxon>Endopterygota</taxon>
        <taxon>Diptera</taxon>
        <taxon>Brachycera</taxon>
        <taxon>Muscomorpha</taxon>
        <taxon>Tephritoidea</taxon>
        <taxon>Tephritidae</taxon>
        <taxon>Ceratitis</taxon>
        <taxon>Ceratitis</taxon>
    </lineage>
</organism>
<dbReference type="EMBL" id="CAJHJT010000056">
    <property type="protein sequence ID" value="CAD7015377.1"/>
    <property type="molecule type" value="Genomic_DNA"/>
</dbReference>
<dbReference type="OrthoDB" id="341587at2759"/>
<accession>A0A811VJE4</accession>
<comment type="caution">
    <text evidence="2">The sequence shown here is derived from an EMBL/GenBank/DDBJ whole genome shotgun (WGS) entry which is preliminary data.</text>
</comment>
<protein>
    <submittedName>
        <fullName evidence="2">(Mediterranean fruit fly) hypothetical protein</fullName>
    </submittedName>
</protein>
<dbReference type="InterPro" id="IPR032675">
    <property type="entry name" value="LRR_dom_sf"/>
</dbReference>
<evidence type="ECO:0000256" key="1">
    <source>
        <dbReference type="SAM" id="MobiDB-lite"/>
    </source>
</evidence>
<proteinExistence type="predicted"/>
<feature type="compositionally biased region" description="Basic residues" evidence="1">
    <location>
        <begin position="192"/>
        <end position="204"/>
    </location>
</feature>
<dbReference type="SUPFAM" id="SSF52047">
    <property type="entry name" value="RNI-like"/>
    <property type="match status" value="1"/>
</dbReference>